<feature type="transmembrane region" description="Helical" evidence="1">
    <location>
        <begin position="43"/>
        <end position="60"/>
    </location>
</feature>
<protein>
    <recommendedName>
        <fullName evidence="4">Leader peptide processing enzyme</fullName>
    </recommendedName>
</protein>
<dbReference type="RefSeq" id="WP_021688097.1">
    <property type="nucleotide sequence ID" value="NZ_KI260571.1"/>
</dbReference>
<evidence type="ECO:0000313" key="2">
    <source>
        <dbReference type="EMBL" id="ERJ91875.1"/>
    </source>
</evidence>
<evidence type="ECO:0008006" key="4">
    <source>
        <dbReference type="Google" id="ProtNLM"/>
    </source>
</evidence>
<accession>A0ABN0NX10</accession>
<organism evidence="2 3">
    <name type="scientific">Treponema lecithinolyticum ATCC 700332</name>
    <dbReference type="NCBI Taxonomy" id="1321815"/>
    <lineage>
        <taxon>Bacteria</taxon>
        <taxon>Pseudomonadati</taxon>
        <taxon>Spirochaetota</taxon>
        <taxon>Spirochaetia</taxon>
        <taxon>Spirochaetales</taxon>
        <taxon>Treponemataceae</taxon>
        <taxon>Treponema</taxon>
    </lineage>
</organism>
<keyword evidence="3" id="KW-1185">Reference proteome</keyword>
<keyword evidence="1" id="KW-0472">Membrane</keyword>
<reference evidence="2 3" key="1">
    <citation type="submission" date="2013-08" db="EMBL/GenBank/DDBJ databases">
        <authorList>
            <person name="Weinstock G."/>
            <person name="Sodergren E."/>
            <person name="Wylie T."/>
            <person name="Fulton L."/>
            <person name="Fulton R."/>
            <person name="Fronick C."/>
            <person name="O'Laughlin M."/>
            <person name="Godfrey J."/>
            <person name="Miner T."/>
            <person name="Herter B."/>
            <person name="Appelbaum E."/>
            <person name="Cordes M."/>
            <person name="Lek S."/>
            <person name="Wollam A."/>
            <person name="Pepin K.H."/>
            <person name="Palsikar V.B."/>
            <person name="Mitreva M."/>
            <person name="Wilson R.K."/>
        </authorList>
    </citation>
    <scope>NUCLEOTIDE SEQUENCE [LARGE SCALE GENOMIC DNA]</scope>
    <source>
        <strain evidence="2 3">ATCC 700332</strain>
    </source>
</reference>
<evidence type="ECO:0000313" key="3">
    <source>
        <dbReference type="Proteomes" id="UP000016649"/>
    </source>
</evidence>
<evidence type="ECO:0000256" key="1">
    <source>
        <dbReference type="SAM" id="Phobius"/>
    </source>
</evidence>
<dbReference type="EMBL" id="AWVH01000040">
    <property type="protein sequence ID" value="ERJ91875.1"/>
    <property type="molecule type" value="Genomic_DNA"/>
</dbReference>
<sequence>MTKKQTTVVFIAVATAANIVLTLILLVLFTVLGGLIFKEKLGTALPFLFIAAIIAGIFIYQKGAKFVIKKFNLEDKMAPIFGSSKRNRLD</sequence>
<name>A0ABN0NX10_TRELE</name>
<keyword evidence="1" id="KW-1133">Transmembrane helix</keyword>
<dbReference type="Proteomes" id="UP000016649">
    <property type="component" value="Unassembled WGS sequence"/>
</dbReference>
<comment type="caution">
    <text evidence="2">The sequence shown here is derived from an EMBL/GenBank/DDBJ whole genome shotgun (WGS) entry which is preliminary data.</text>
</comment>
<keyword evidence="1" id="KW-0812">Transmembrane</keyword>
<proteinExistence type="predicted"/>
<gene>
    <name evidence="2" type="ORF">HMPREF9193_01883</name>
</gene>
<feature type="transmembrane region" description="Helical" evidence="1">
    <location>
        <begin position="7"/>
        <end position="37"/>
    </location>
</feature>